<dbReference type="InterPro" id="IPR000305">
    <property type="entry name" value="GIY-YIG_endonuc"/>
</dbReference>
<organism evidence="3 4">
    <name type="scientific">Lacimicrobium alkaliphilum</name>
    <dbReference type="NCBI Taxonomy" id="1526571"/>
    <lineage>
        <taxon>Bacteria</taxon>
        <taxon>Pseudomonadati</taxon>
        <taxon>Pseudomonadota</taxon>
        <taxon>Gammaproteobacteria</taxon>
        <taxon>Alteromonadales</taxon>
        <taxon>Alteromonadaceae</taxon>
        <taxon>Lacimicrobium</taxon>
    </lineage>
</organism>
<dbReference type="PANTHER" id="PTHR34477">
    <property type="entry name" value="UPF0213 PROTEIN YHBQ"/>
    <property type="match status" value="1"/>
</dbReference>
<dbReference type="PROSITE" id="PS50164">
    <property type="entry name" value="GIY_YIG"/>
    <property type="match status" value="1"/>
</dbReference>
<dbReference type="STRING" id="1526571.AT746_00545"/>
<dbReference type="SMART" id="SM00465">
    <property type="entry name" value="GIYc"/>
    <property type="match status" value="1"/>
</dbReference>
<comment type="similarity">
    <text evidence="1">Belongs to the UPF0213 family.</text>
</comment>
<reference evidence="3 4" key="1">
    <citation type="submission" date="2015-12" db="EMBL/GenBank/DDBJ databases">
        <title>Complete genome of Lacimicrobium alkaliphilum KCTC 32984.</title>
        <authorList>
            <person name="Kim S.-G."/>
            <person name="Lee Y.-J."/>
        </authorList>
    </citation>
    <scope>NUCLEOTIDE SEQUENCE [LARGE SCALE GENOMIC DNA]</scope>
    <source>
        <strain evidence="3 4">YelD216</strain>
    </source>
</reference>
<accession>A0A0U3AVI9</accession>
<dbReference type="InterPro" id="IPR035901">
    <property type="entry name" value="GIY-YIG_endonuc_sf"/>
</dbReference>
<protein>
    <recommendedName>
        <fullName evidence="2">GIY-YIG domain-containing protein</fullName>
    </recommendedName>
</protein>
<name>A0A0U3AVI9_9ALTE</name>
<dbReference type="PANTHER" id="PTHR34477:SF5">
    <property type="entry name" value="BSL5627 PROTEIN"/>
    <property type="match status" value="1"/>
</dbReference>
<dbReference type="Gene3D" id="3.40.1440.10">
    <property type="entry name" value="GIY-YIG endonuclease"/>
    <property type="match status" value="1"/>
</dbReference>
<gene>
    <name evidence="3" type="ORF">AT746_00545</name>
</gene>
<keyword evidence="4" id="KW-1185">Reference proteome</keyword>
<evidence type="ECO:0000259" key="2">
    <source>
        <dbReference type="PROSITE" id="PS50164"/>
    </source>
</evidence>
<sequence>MKQPCVYILGSQRNGTLYIGVTSNLVQRVWQHKTEQSEGFTSQYHVHKLIYYEVFEDMYHAITREKQLKKWNRAWKIRLIESINPYWRDLWEEVQTSN</sequence>
<dbReference type="AlphaFoldDB" id="A0A0U3AVI9"/>
<dbReference type="CDD" id="cd10448">
    <property type="entry name" value="GIY-YIG_unchar_3"/>
    <property type="match status" value="1"/>
</dbReference>
<dbReference type="EMBL" id="CP013650">
    <property type="protein sequence ID" value="ALS96912.1"/>
    <property type="molecule type" value="Genomic_DNA"/>
</dbReference>
<dbReference type="Pfam" id="PF01541">
    <property type="entry name" value="GIY-YIG"/>
    <property type="match status" value="1"/>
</dbReference>
<dbReference type="OrthoDB" id="9807770at2"/>
<evidence type="ECO:0000313" key="3">
    <source>
        <dbReference type="EMBL" id="ALS96912.1"/>
    </source>
</evidence>
<dbReference type="KEGG" id="lal:AT746_00545"/>
<evidence type="ECO:0000313" key="4">
    <source>
        <dbReference type="Proteomes" id="UP000068447"/>
    </source>
</evidence>
<proteinExistence type="inferred from homology"/>
<evidence type="ECO:0000256" key="1">
    <source>
        <dbReference type="ARBA" id="ARBA00007435"/>
    </source>
</evidence>
<dbReference type="Proteomes" id="UP000068447">
    <property type="component" value="Chromosome"/>
</dbReference>
<dbReference type="SUPFAM" id="SSF82771">
    <property type="entry name" value="GIY-YIG endonuclease"/>
    <property type="match status" value="1"/>
</dbReference>
<dbReference type="InterPro" id="IPR050190">
    <property type="entry name" value="UPF0213_domain"/>
</dbReference>
<feature type="domain" description="GIY-YIG" evidence="2">
    <location>
        <begin position="2"/>
        <end position="78"/>
    </location>
</feature>
<dbReference type="RefSeq" id="WP_062474939.1">
    <property type="nucleotide sequence ID" value="NZ_CP013650.1"/>
</dbReference>